<organism evidence="2 3">
    <name type="scientific">Daucus carota subsp. sativus</name>
    <name type="common">Carrot</name>
    <dbReference type="NCBI Taxonomy" id="79200"/>
    <lineage>
        <taxon>Eukaryota</taxon>
        <taxon>Viridiplantae</taxon>
        <taxon>Streptophyta</taxon>
        <taxon>Embryophyta</taxon>
        <taxon>Tracheophyta</taxon>
        <taxon>Spermatophyta</taxon>
        <taxon>Magnoliopsida</taxon>
        <taxon>eudicotyledons</taxon>
        <taxon>Gunneridae</taxon>
        <taxon>Pentapetalae</taxon>
        <taxon>asterids</taxon>
        <taxon>campanulids</taxon>
        <taxon>Apiales</taxon>
        <taxon>Apiaceae</taxon>
        <taxon>Apioideae</taxon>
        <taxon>Scandiceae</taxon>
        <taxon>Daucinae</taxon>
        <taxon>Daucus</taxon>
        <taxon>Daucus sect. Daucus</taxon>
    </lineage>
</organism>
<evidence type="ECO:0000256" key="1">
    <source>
        <dbReference type="SAM" id="MobiDB-lite"/>
    </source>
</evidence>
<dbReference type="PANTHER" id="PTHR34682:SF1">
    <property type="entry name" value="PROTEIN METABOLIC NETWORK MODULATOR 1"/>
    <property type="match status" value="1"/>
</dbReference>
<proteinExistence type="predicted"/>
<reference evidence="2" key="1">
    <citation type="journal article" date="2016" name="Nat. Genet.">
        <title>A high-quality carrot genome assembly provides new insights into carotenoid accumulation and asterid genome evolution.</title>
        <authorList>
            <person name="Iorizzo M."/>
            <person name="Ellison S."/>
            <person name="Senalik D."/>
            <person name="Zeng P."/>
            <person name="Satapoomin P."/>
            <person name="Huang J."/>
            <person name="Bowman M."/>
            <person name="Iovene M."/>
            <person name="Sanseverino W."/>
            <person name="Cavagnaro P."/>
            <person name="Yildiz M."/>
            <person name="Macko-Podgorni A."/>
            <person name="Moranska E."/>
            <person name="Grzebelus E."/>
            <person name="Grzebelus D."/>
            <person name="Ashrafi H."/>
            <person name="Zheng Z."/>
            <person name="Cheng S."/>
            <person name="Spooner D."/>
            <person name="Van Deynze A."/>
            <person name="Simon P."/>
        </authorList>
    </citation>
    <scope>NUCLEOTIDE SEQUENCE</scope>
    <source>
        <tissue evidence="2">Leaf</tissue>
    </source>
</reference>
<dbReference type="PANTHER" id="PTHR34682">
    <property type="entry name" value="AT HOOK MOTIF-CONTAINING PROTEIN"/>
    <property type="match status" value="1"/>
</dbReference>
<evidence type="ECO:0000313" key="2">
    <source>
        <dbReference type="EMBL" id="WOG99737.1"/>
    </source>
</evidence>
<evidence type="ECO:0000313" key="3">
    <source>
        <dbReference type="Proteomes" id="UP000077755"/>
    </source>
</evidence>
<protein>
    <submittedName>
        <fullName evidence="2">Uncharacterized protein</fullName>
    </submittedName>
</protein>
<dbReference type="Proteomes" id="UP000077755">
    <property type="component" value="Chromosome 5"/>
</dbReference>
<sequence length="248" mass="26947">MAESIQGNNSFDSALIPLKQKRGHPQKDESLYHVPSVRPRTHNNLLGTGNASVPEHVNPVEDTFSKVGQAVTAVVESEFDDGYVITGKIGNSDLRGVLFKPGHYAPVTAENDVAPHLSMIRGKETPHATQKRSDARQRRPKESHQRRANYQGNGSSAYPLAANLLTRRDITATVTAPSVEARGTVVPVVLEPGNAVAEQDALMAAPKGKNMQTVTPPTTHKLKLPAPHLSICSETNECTRSDEHLFDR</sequence>
<reference evidence="2" key="2">
    <citation type="submission" date="2022-03" db="EMBL/GenBank/DDBJ databases">
        <title>Draft title - Genomic analysis of global carrot germplasm unveils the trajectory of domestication and the origin of high carotenoid orange carrot.</title>
        <authorList>
            <person name="Iorizzo M."/>
            <person name="Ellison S."/>
            <person name="Senalik D."/>
            <person name="Macko-Podgorni A."/>
            <person name="Grzebelus D."/>
            <person name="Bostan H."/>
            <person name="Rolling W."/>
            <person name="Curaba J."/>
            <person name="Simon P."/>
        </authorList>
    </citation>
    <scope>NUCLEOTIDE SEQUENCE</scope>
    <source>
        <tissue evidence="2">Leaf</tissue>
    </source>
</reference>
<dbReference type="InterPro" id="IPR045881">
    <property type="entry name" value="MNM1-like"/>
</dbReference>
<accession>A0AAF1B097</accession>
<feature type="region of interest" description="Disordered" evidence="1">
    <location>
        <begin position="119"/>
        <end position="155"/>
    </location>
</feature>
<dbReference type="EMBL" id="CP093347">
    <property type="protein sequence ID" value="WOG99737.1"/>
    <property type="molecule type" value="Genomic_DNA"/>
</dbReference>
<keyword evidence="3" id="KW-1185">Reference proteome</keyword>
<dbReference type="AlphaFoldDB" id="A0AAF1B097"/>
<feature type="compositionally biased region" description="Basic and acidic residues" evidence="1">
    <location>
        <begin position="121"/>
        <end position="145"/>
    </location>
</feature>
<gene>
    <name evidence="2" type="ORF">DCAR_0519092</name>
</gene>
<name>A0AAF1B097_DAUCS</name>